<accession>A0A517DZ30</accession>
<evidence type="ECO:0000256" key="8">
    <source>
        <dbReference type="ARBA" id="ARBA00023014"/>
    </source>
</evidence>
<dbReference type="OrthoDB" id="9782387at2"/>
<dbReference type="GO" id="GO:0016829">
    <property type="term" value="F:lyase activity"/>
    <property type="evidence" value="ECO:0007669"/>
    <property type="project" value="UniProtKB-KW"/>
</dbReference>
<proteinExistence type="inferred from homology"/>
<dbReference type="PROSITE" id="PS01087">
    <property type="entry name" value="RADICAL_ACTIVATING"/>
    <property type="match status" value="1"/>
</dbReference>
<evidence type="ECO:0000259" key="11">
    <source>
        <dbReference type="PROSITE" id="PS51918"/>
    </source>
</evidence>
<dbReference type="InterPro" id="IPR013785">
    <property type="entry name" value="Aldolase_TIM"/>
</dbReference>
<keyword evidence="6 12" id="KW-0560">Oxidoreductase</keyword>
<feature type="domain" description="4Fe-4S ferredoxin-type" evidence="10">
    <location>
        <begin position="78"/>
        <end position="104"/>
    </location>
</feature>
<keyword evidence="8" id="KW-0411">Iron-sulfur</keyword>
<dbReference type="InterPro" id="IPR017900">
    <property type="entry name" value="4Fe4S_Fe_S_CS"/>
</dbReference>
<dbReference type="InterPro" id="IPR058240">
    <property type="entry name" value="rSAM_sf"/>
</dbReference>
<dbReference type="PANTHER" id="PTHR30352">
    <property type="entry name" value="PYRUVATE FORMATE-LYASE-ACTIVATING ENZYME"/>
    <property type="match status" value="1"/>
</dbReference>
<gene>
    <name evidence="12" type="primary">cutD_4</name>
    <name evidence="12" type="ORF">SPTER_40420</name>
</gene>
<dbReference type="InterPro" id="IPR012839">
    <property type="entry name" value="Organic_radical_activase"/>
</dbReference>
<dbReference type="AlphaFoldDB" id="A0A517DZ30"/>
<reference evidence="12 13" key="1">
    <citation type="submission" date="2019-02" db="EMBL/GenBank/DDBJ databases">
        <title>Closed genome of Sporomusa termitida DSM 4440.</title>
        <authorList>
            <person name="Poehlein A."/>
            <person name="Daniel R."/>
        </authorList>
    </citation>
    <scope>NUCLEOTIDE SEQUENCE [LARGE SCALE GENOMIC DNA]</scope>
    <source>
        <strain evidence="12 13">DSM 4440</strain>
    </source>
</reference>
<dbReference type="CDD" id="cd01335">
    <property type="entry name" value="Radical_SAM"/>
    <property type="match status" value="1"/>
</dbReference>
<dbReference type="Proteomes" id="UP000320776">
    <property type="component" value="Chromosome"/>
</dbReference>
<evidence type="ECO:0000256" key="1">
    <source>
        <dbReference type="ARBA" id="ARBA00001966"/>
    </source>
</evidence>
<dbReference type="KEGG" id="sted:SPTER_40420"/>
<dbReference type="SFLD" id="SFLDG01118">
    <property type="entry name" value="activating_enzymes__group_2"/>
    <property type="match status" value="1"/>
</dbReference>
<evidence type="ECO:0000313" key="12">
    <source>
        <dbReference type="EMBL" id="QDR82614.1"/>
    </source>
</evidence>
<dbReference type="RefSeq" id="WP_144351986.1">
    <property type="nucleotide sequence ID" value="NZ_CP036259.1"/>
</dbReference>
<sequence length="300" mass="32796">MQTGTVFNIQKYSLHDGPGIRTTVFLKGCPLACWWCHNPESLALTAEVVFSPNKCIGCGDCVQSCPNKALTITELGLIKEGKSCRVCKACTDICPTGARELAGRPMTVAEVMKELEKDRVFYEESGGGVTFSGGEALLQPDFLDSLLTACKAGGLHTALDTSGYAAWPSMARIKDKVDLFLYDIKHMDDGRHKLYTGVSNQLILENLKQLAASHSKIWIRVPVIPGINDDEENIKAMGAFLSSLHLSEVFLLPYHNIAADKYRRLGKTYRLDGLQSLANQQLAEVSQMLVPFGIQAKIGG</sequence>
<evidence type="ECO:0000256" key="3">
    <source>
        <dbReference type="ARBA" id="ARBA00022485"/>
    </source>
</evidence>
<evidence type="ECO:0000256" key="9">
    <source>
        <dbReference type="ARBA" id="ARBA00047365"/>
    </source>
</evidence>
<evidence type="ECO:0000256" key="7">
    <source>
        <dbReference type="ARBA" id="ARBA00023004"/>
    </source>
</evidence>
<dbReference type="InterPro" id="IPR001989">
    <property type="entry name" value="Radical_activat_CS"/>
</dbReference>
<comment type="similarity">
    <text evidence="2">Belongs to the organic radical-activating enzymes family.</text>
</comment>
<keyword evidence="5" id="KW-0479">Metal-binding</keyword>
<dbReference type="Gene3D" id="3.30.70.20">
    <property type="match status" value="1"/>
</dbReference>
<dbReference type="InterPro" id="IPR034457">
    <property type="entry name" value="Organic_radical-activating"/>
</dbReference>
<dbReference type="PROSITE" id="PS00198">
    <property type="entry name" value="4FE4S_FER_1"/>
    <property type="match status" value="2"/>
</dbReference>
<dbReference type="GO" id="GO:0051539">
    <property type="term" value="F:4 iron, 4 sulfur cluster binding"/>
    <property type="evidence" value="ECO:0007669"/>
    <property type="project" value="UniProtKB-KW"/>
</dbReference>
<evidence type="ECO:0000256" key="5">
    <source>
        <dbReference type="ARBA" id="ARBA00022723"/>
    </source>
</evidence>
<keyword evidence="3" id="KW-0004">4Fe-4S</keyword>
<dbReference type="EMBL" id="CP036259">
    <property type="protein sequence ID" value="QDR82614.1"/>
    <property type="molecule type" value="Genomic_DNA"/>
</dbReference>
<evidence type="ECO:0000256" key="4">
    <source>
        <dbReference type="ARBA" id="ARBA00022691"/>
    </source>
</evidence>
<comment type="cofactor">
    <cofactor evidence="1">
        <name>[4Fe-4S] cluster</name>
        <dbReference type="ChEBI" id="CHEBI:49883"/>
    </cofactor>
</comment>
<dbReference type="NCBIfam" id="TIGR02494">
    <property type="entry name" value="PFLE_PFLC"/>
    <property type="match status" value="1"/>
</dbReference>
<protein>
    <submittedName>
        <fullName evidence="12">Choline trimethylamine-lyase activating enzyme</fullName>
        <ecNumber evidence="12">1.97.1.-</ecNumber>
    </submittedName>
</protein>
<dbReference type="PIRSF" id="PIRSF000371">
    <property type="entry name" value="PFL_act_enz"/>
    <property type="match status" value="1"/>
</dbReference>
<dbReference type="PROSITE" id="PS51379">
    <property type="entry name" value="4FE4S_FER_2"/>
    <property type="match status" value="2"/>
</dbReference>
<evidence type="ECO:0000256" key="2">
    <source>
        <dbReference type="ARBA" id="ARBA00009777"/>
    </source>
</evidence>
<dbReference type="InterPro" id="IPR017896">
    <property type="entry name" value="4Fe4S_Fe-S-bd"/>
</dbReference>
<feature type="domain" description="Radical SAM core" evidence="11">
    <location>
        <begin position="15"/>
        <end position="295"/>
    </location>
</feature>
<dbReference type="PANTHER" id="PTHR30352:SF4">
    <property type="entry name" value="PYRUVATE FORMATE-LYASE 2-ACTIVATING ENZYME"/>
    <property type="match status" value="1"/>
</dbReference>
<evidence type="ECO:0000256" key="6">
    <source>
        <dbReference type="ARBA" id="ARBA00023002"/>
    </source>
</evidence>
<keyword evidence="12" id="KW-0456">Lyase</keyword>
<dbReference type="GO" id="GO:0016491">
    <property type="term" value="F:oxidoreductase activity"/>
    <property type="evidence" value="ECO:0007669"/>
    <property type="project" value="UniProtKB-KW"/>
</dbReference>
<dbReference type="EC" id="1.97.1.-" evidence="12"/>
<dbReference type="PROSITE" id="PS51918">
    <property type="entry name" value="RADICAL_SAM"/>
    <property type="match status" value="1"/>
</dbReference>
<dbReference type="InterPro" id="IPR040074">
    <property type="entry name" value="BssD/PflA/YjjW"/>
</dbReference>
<keyword evidence="13" id="KW-1185">Reference proteome</keyword>
<name>A0A517DZ30_9FIRM</name>
<dbReference type="Gene3D" id="3.20.20.70">
    <property type="entry name" value="Aldolase class I"/>
    <property type="match status" value="1"/>
</dbReference>
<dbReference type="SUPFAM" id="SSF102114">
    <property type="entry name" value="Radical SAM enzymes"/>
    <property type="match status" value="1"/>
</dbReference>
<dbReference type="Pfam" id="PF00037">
    <property type="entry name" value="Fer4"/>
    <property type="match status" value="1"/>
</dbReference>
<evidence type="ECO:0000313" key="13">
    <source>
        <dbReference type="Proteomes" id="UP000320776"/>
    </source>
</evidence>
<dbReference type="Pfam" id="PF04055">
    <property type="entry name" value="Radical_SAM"/>
    <property type="match status" value="1"/>
</dbReference>
<dbReference type="SUPFAM" id="SSF54862">
    <property type="entry name" value="4Fe-4S ferredoxins"/>
    <property type="match status" value="1"/>
</dbReference>
<comment type="catalytic activity">
    <reaction evidence="9">
        <text>glycyl-[protein] + reduced [flavodoxin] + S-adenosyl-L-methionine = glycin-2-yl radical-[protein] + semiquinone [flavodoxin] + 5'-deoxyadenosine + L-methionine + H(+)</text>
        <dbReference type="Rhea" id="RHEA:61976"/>
        <dbReference type="Rhea" id="RHEA-COMP:10622"/>
        <dbReference type="Rhea" id="RHEA-COMP:14480"/>
        <dbReference type="Rhea" id="RHEA-COMP:15993"/>
        <dbReference type="Rhea" id="RHEA-COMP:15994"/>
        <dbReference type="ChEBI" id="CHEBI:15378"/>
        <dbReference type="ChEBI" id="CHEBI:17319"/>
        <dbReference type="ChEBI" id="CHEBI:29947"/>
        <dbReference type="ChEBI" id="CHEBI:32722"/>
        <dbReference type="ChEBI" id="CHEBI:57618"/>
        <dbReference type="ChEBI" id="CHEBI:57844"/>
        <dbReference type="ChEBI" id="CHEBI:59789"/>
        <dbReference type="ChEBI" id="CHEBI:140311"/>
    </reaction>
</comment>
<dbReference type="SFLD" id="SFLDG01066">
    <property type="entry name" value="organic_radical-activating_enz"/>
    <property type="match status" value="1"/>
</dbReference>
<dbReference type="InterPro" id="IPR007197">
    <property type="entry name" value="rSAM"/>
</dbReference>
<dbReference type="GO" id="GO:0046872">
    <property type="term" value="F:metal ion binding"/>
    <property type="evidence" value="ECO:0007669"/>
    <property type="project" value="UniProtKB-KW"/>
</dbReference>
<keyword evidence="4" id="KW-0949">S-adenosyl-L-methionine</keyword>
<dbReference type="SFLD" id="SFLDS00029">
    <property type="entry name" value="Radical_SAM"/>
    <property type="match status" value="1"/>
</dbReference>
<evidence type="ECO:0000259" key="10">
    <source>
        <dbReference type="PROSITE" id="PS51379"/>
    </source>
</evidence>
<feature type="domain" description="4Fe-4S ferredoxin-type" evidence="10">
    <location>
        <begin position="46"/>
        <end position="75"/>
    </location>
</feature>
<organism evidence="12 13">
    <name type="scientific">Sporomusa termitida</name>
    <dbReference type="NCBI Taxonomy" id="2377"/>
    <lineage>
        <taxon>Bacteria</taxon>
        <taxon>Bacillati</taxon>
        <taxon>Bacillota</taxon>
        <taxon>Negativicutes</taxon>
        <taxon>Selenomonadales</taxon>
        <taxon>Sporomusaceae</taxon>
        <taxon>Sporomusa</taxon>
    </lineage>
</organism>
<keyword evidence="7" id="KW-0408">Iron</keyword>